<protein>
    <submittedName>
        <fullName evidence="1">Uncharacterized protein</fullName>
    </submittedName>
</protein>
<proteinExistence type="predicted"/>
<reference evidence="1 2" key="1">
    <citation type="journal article" date="2019" name="Nat. Ecol. Evol.">
        <title>Megaphylogeny resolves global patterns of mushroom evolution.</title>
        <authorList>
            <person name="Varga T."/>
            <person name="Krizsan K."/>
            <person name="Foldi C."/>
            <person name="Dima B."/>
            <person name="Sanchez-Garcia M."/>
            <person name="Sanchez-Ramirez S."/>
            <person name="Szollosi G.J."/>
            <person name="Szarkandi J.G."/>
            <person name="Papp V."/>
            <person name="Albert L."/>
            <person name="Andreopoulos W."/>
            <person name="Angelini C."/>
            <person name="Antonin V."/>
            <person name="Barry K.W."/>
            <person name="Bougher N.L."/>
            <person name="Buchanan P."/>
            <person name="Buyck B."/>
            <person name="Bense V."/>
            <person name="Catcheside P."/>
            <person name="Chovatia M."/>
            <person name="Cooper J."/>
            <person name="Damon W."/>
            <person name="Desjardin D."/>
            <person name="Finy P."/>
            <person name="Geml J."/>
            <person name="Haridas S."/>
            <person name="Hughes K."/>
            <person name="Justo A."/>
            <person name="Karasinski D."/>
            <person name="Kautmanova I."/>
            <person name="Kiss B."/>
            <person name="Kocsube S."/>
            <person name="Kotiranta H."/>
            <person name="LaButti K.M."/>
            <person name="Lechner B.E."/>
            <person name="Liimatainen K."/>
            <person name="Lipzen A."/>
            <person name="Lukacs Z."/>
            <person name="Mihaltcheva S."/>
            <person name="Morgado L.N."/>
            <person name="Niskanen T."/>
            <person name="Noordeloos M.E."/>
            <person name="Ohm R.A."/>
            <person name="Ortiz-Santana B."/>
            <person name="Ovrebo C."/>
            <person name="Racz N."/>
            <person name="Riley R."/>
            <person name="Savchenko A."/>
            <person name="Shiryaev A."/>
            <person name="Soop K."/>
            <person name="Spirin V."/>
            <person name="Szebenyi C."/>
            <person name="Tomsovsky M."/>
            <person name="Tulloss R.E."/>
            <person name="Uehling J."/>
            <person name="Grigoriev I.V."/>
            <person name="Vagvolgyi C."/>
            <person name="Papp T."/>
            <person name="Martin F.M."/>
            <person name="Miettinen O."/>
            <person name="Hibbett D.S."/>
            <person name="Nagy L.G."/>
        </authorList>
    </citation>
    <scope>NUCLEOTIDE SEQUENCE [LARGE SCALE GENOMIC DNA]</scope>
    <source>
        <strain evidence="1 2">CBS 962.96</strain>
    </source>
</reference>
<organism evidence="1 2">
    <name type="scientific">Dendrothele bispora (strain CBS 962.96)</name>
    <dbReference type="NCBI Taxonomy" id="1314807"/>
    <lineage>
        <taxon>Eukaryota</taxon>
        <taxon>Fungi</taxon>
        <taxon>Dikarya</taxon>
        <taxon>Basidiomycota</taxon>
        <taxon>Agaricomycotina</taxon>
        <taxon>Agaricomycetes</taxon>
        <taxon>Agaricomycetidae</taxon>
        <taxon>Agaricales</taxon>
        <taxon>Agaricales incertae sedis</taxon>
        <taxon>Dendrothele</taxon>
    </lineage>
</organism>
<evidence type="ECO:0000313" key="2">
    <source>
        <dbReference type="Proteomes" id="UP000297245"/>
    </source>
</evidence>
<keyword evidence="2" id="KW-1185">Reference proteome</keyword>
<dbReference type="Proteomes" id="UP000297245">
    <property type="component" value="Unassembled WGS sequence"/>
</dbReference>
<dbReference type="OrthoDB" id="27214at2759"/>
<gene>
    <name evidence="1" type="ORF">K435DRAFT_858542</name>
</gene>
<name>A0A4S8M2S9_DENBC</name>
<accession>A0A4S8M2S9</accession>
<sequence>MTCIASKLDDYGSELHLDLFRTFKRVNHGGQSTILSTSHTSLHLSPNLTANKARIAPEAFNVISAEFGEEINCLGHAFFSSTVKNPFIAVNKKALFTGTFGTDTSEFHRGDKGWLYSVGDFAQQTHPLTDSVELTIMRNNTSGIDVITVGVLRDIDTSAPTNATMYTYNSRTDRALALSPKLLPIPLHTAPTTDRFIPSSLTYAQQQPLPNPSDARRHPLNILLDASPLTDIDLPEQMRPYNLAKALNPRYSVAQFHLSKDNNGGPSGSR</sequence>
<evidence type="ECO:0000313" key="1">
    <source>
        <dbReference type="EMBL" id="THU96426.1"/>
    </source>
</evidence>
<dbReference type="EMBL" id="ML179177">
    <property type="protein sequence ID" value="THU96426.1"/>
    <property type="molecule type" value="Genomic_DNA"/>
</dbReference>
<dbReference type="AlphaFoldDB" id="A0A4S8M2S9"/>